<organism evidence="2 3">
    <name type="scientific">Ktedonospora formicarum</name>
    <dbReference type="NCBI Taxonomy" id="2778364"/>
    <lineage>
        <taxon>Bacteria</taxon>
        <taxon>Bacillati</taxon>
        <taxon>Chloroflexota</taxon>
        <taxon>Ktedonobacteria</taxon>
        <taxon>Ktedonobacterales</taxon>
        <taxon>Ktedonobacteraceae</taxon>
        <taxon>Ktedonospora</taxon>
    </lineage>
</organism>
<evidence type="ECO:0000313" key="2">
    <source>
        <dbReference type="EMBL" id="GHO48041.1"/>
    </source>
</evidence>
<keyword evidence="3" id="KW-1185">Reference proteome</keyword>
<reference evidence="2" key="1">
    <citation type="submission" date="2020-10" db="EMBL/GenBank/DDBJ databases">
        <title>Taxonomic study of unclassified bacteria belonging to the class Ktedonobacteria.</title>
        <authorList>
            <person name="Yabe S."/>
            <person name="Wang C.M."/>
            <person name="Zheng Y."/>
            <person name="Sakai Y."/>
            <person name="Cavaletti L."/>
            <person name="Monciardini P."/>
            <person name="Donadio S."/>
        </authorList>
    </citation>
    <scope>NUCLEOTIDE SEQUENCE</scope>
    <source>
        <strain evidence="2">SOSP1-1</strain>
    </source>
</reference>
<dbReference type="AlphaFoldDB" id="A0A8J3MVL0"/>
<comment type="caution">
    <text evidence="2">The sequence shown here is derived from an EMBL/GenBank/DDBJ whole genome shotgun (WGS) entry which is preliminary data.</text>
</comment>
<sequence length="233" mass="26384">MQRKVDVFGSKPQTGGIFPRQWECFKAWAECGSVVAFATWLVGGFMRWSWNADHRGEGYNVRDYDNCFDSDYSCERWVSAQWPHSAAAWAWHALMAFVIAGLVCEVICAYARKRHGAYKDLVEIYRTTPPVDDISGGEQHQRQPVDLRRQRTWLTEVPLLGAVWGAAIGVGIAILTWFVSSQVFGLRGLPYGWIFLGVVLGTTLFTAWTARYWAVHTDELAITEAQNQPYLQG</sequence>
<keyword evidence="1" id="KW-0472">Membrane</keyword>
<protein>
    <submittedName>
        <fullName evidence="2">Uncharacterized protein</fullName>
    </submittedName>
</protein>
<evidence type="ECO:0000313" key="3">
    <source>
        <dbReference type="Proteomes" id="UP000612362"/>
    </source>
</evidence>
<keyword evidence="1" id="KW-0812">Transmembrane</keyword>
<feature type="transmembrane region" description="Helical" evidence="1">
    <location>
        <begin position="157"/>
        <end position="179"/>
    </location>
</feature>
<dbReference type="RefSeq" id="WP_220197254.1">
    <property type="nucleotide sequence ID" value="NZ_BNJF01000003.1"/>
</dbReference>
<proteinExistence type="predicted"/>
<dbReference type="EMBL" id="BNJF01000003">
    <property type="protein sequence ID" value="GHO48041.1"/>
    <property type="molecule type" value="Genomic_DNA"/>
</dbReference>
<keyword evidence="1" id="KW-1133">Transmembrane helix</keyword>
<dbReference type="Proteomes" id="UP000612362">
    <property type="component" value="Unassembled WGS sequence"/>
</dbReference>
<evidence type="ECO:0000256" key="1">
    <source>
        <dbReference type="SAM" id="Phobius"/>
    </source>
</evidence>
<feature type="transmembrane region" description="Helical" evidence="1">
    <location>
        <begin position="191"/>
        <end position="210"/>
    </location>
</feature>
<accession>A0A8J3MVL0</accession>
<name>A0A8J3MVL0_9CHLR</name>
<feature type="transmembrane region" description="Helical" evidence="1">
    <location>
        <begin position="27"/>
        <end position="50"/>
    </location>
</feature>
<gene>
    <name evidence="2" type="ORF">KSX_62040</name>
</gene>
<feature type="transmembrane region" description="Helical" evidence="1">
    <location>
        <begin position="89"/>
        <end position="111"/>
    </location>
</feature>